<organism evidence="9 10">
    <name type="scientific">Roseovarius albus</name>
    <dbReference type="NCBI Taxonomy" id="1247867"/>
    <lineage>
        <taxon>Bacteria</taxon>
        <taxon>Pseudomonadati</taxon>
        <taxon>Pseudomonadota</taxon>
        <taxon>Alphaproteobacteria</taxon>
        <taxon>Rhodobacterales</taxon>
        <taxon>Roseobacteraceae</taxon>
        <taxon>Roseovarius</taxon>
    </lineage>
</organism>
<evidence type="ECO:0000256" key="3">
    <source>
        <dbReference type="ARBA" id="ARBA00022692"/>
    </source>
</evidence>
<dbReference type="InterPro" id="IPR027304">
    <property type="entry name" value="Trigger_fact/SurA_dom_sf"/>
</dbReference>
<accession>A0A1X6Z1I9</accession>
<dbReference type="SUPFAM" id="SSF109998">
    <property type="entry name" value="Triger factor/SurA peptide-binding domain-like"/>
    <property type="match status" value="1"/>
</dbReference>
<reference evidence="9 10" key="1">
    <citation type="submission" date="2017-03" db="EMBL/GenBank/DDBJ databases">
        <authorList>
            <person name="Afonso C.L."/>
            <person name="Miller P.J."/>
            <person name="Scott M.A."/>
            <person name="Spackman E."/>
            <person name="Goraichik I."/>
            <person name="Dimitrov K.M."/>
            <person name="Suarez D.L."/>
            <person name="Swayne D.E."/>
        </authorList>
    </citation>
    <scope>NUCLEOTIDE SEQUENCE [LARGE SCALE GENOMIC DNA]</scope>
    <source>
        <strain evidence="9 10">CECT 7450</strain>
    </source>
</reference>
<evidence type="ECO:0000256" key="5">
    <source>
        <dbReference type="ARBA" id="ARBA00023136"/>
    </source>
</evidence>
<keyword evidence="5" id="KW-0472">Membrane</keyword>
<dbReference type="SUPFAM" id="SSF54534">
    <property type="entry name" value="FKBP-like"/>
    <property type="match status" value="1"/>
</dbReference>
<name>A0A1X6Z1I9_9RHOB</name>
<keyword evidence="9" id="KW-0413">Isomerase</keyword>
<protein>
    <submittedName>
        <fullName evidence="9">Peptidyl-prolyl cis-trans isomerase D</fullName>
        <ecNumber evidence="9">5.2.1.8</ecNumber>
    </submittedName>
</protein>
<dbReference type="PANTHER" id="PTHR47529">
    <property type="entry name" value="PEPTIDYL-PROLYL CIS-TRANS ISOMERASE D"/>
    <property type="match status" value="1"/>
</dbReference>
<keyword evidence="3" id="KW-0812">Transmembrane</keyword>
<dbReference type="Proteomes" id="UP000193061">
    <property type="component" value="Unassembled WGS sequence"/>
</dbReference>
<evidence type="ECO:0000313" key="10">
    <source>
        <dbReference type="Proteomes" id="UP000193061"/>
    </source>
</evidence>
<dbReference type="Pfam" id="PF13145">
    <property type="entry name" value="Rotamase_2"/>
    <property type="match status" value="1"/>
</dbReference>
<evidence type="ECO:0000256" key="2">
    <source>
        <dbReference type="ARBA" id="ARBA00022475"/>
    </source>
</evidence>
<dbReference type="AlphaFoldDB" id="A0A1X6Z1I9"/>
<keyword evidence="2" id="KW-1003">Cell membrane</keyword>
<dbReference type="OrthoDB" id="9768393at2"/>
<dbReference type="GO" id="GO:0003755">
    <property type="term" value="F:peptidyl-prolyl cis-trans isomerase activity"/>
    <property type="evidence" value="ECO:0007669"/>
    <property type="project" value="UniProtKB-EC"/>
</dbReference>
<keyword evidence="4" id="KW-1133">Transmembrane helix</keyword>
<dbReference type="InterPro" id="IPR052029">
    <property type="entry name" value="PpiD_chaperone"/>
</dbReference>
<comment type="subcellular location">
    <subcellularLocation>
        <location evidence="1">Cell membrane</location>
        <topology evidence="1">Single-pass type II membrane protein</topology>
    </subcellularLocation>
</comment>
<dbReference type="PANTHER" id="PTHR47529:SF1">
    <property type="entry name" value="PERIPLASMIC CHAPERONE PPID"/>
    <property type="match status" value="1"/>
</dbReference>
<gene>
    <name evidence="9" type="primary">ppiD</name>
    <name evidence="9" type="ORF">ROA7450_01809</name>
</gene>
<dbReference type="EC" id="5.2.1.8" evidence="9"/>
<dbReference type="Gene3D" id="1.10.4030.10">
    <property type="entry name" value="Porin chaperone SurA, peptide-binding domain"/>
    <property type="match status" value="1"/>
</dbReference>
<dbReference type="RefSeq" id="WP_085805333.1">
    <property type="nucleotide sequence ID" value="NZ_FWFX01000004.1"/>
</dbReference>
<evidence type="ECO:0000313" key="9">
    <source>
        <dbReference type="EMBL" id="SLN37666.1"/>
    </source>
</evidence>
<dbReference type="InterPro" id="IPR000297">
    <property type="entry name" value="PPIase_PpiC"/>
</dbReference>
<comment type="similarity">
    <text evidence="7">Belongs to the PpiD chaperone family.</text>
</comment>
<keyword evidence="10" id="KW-1185">Reference proteome</keyword>
<dbReference type="GO" id="GO:0005886">
    <property type="term" value="C:plasma membrane"/>
    <property type="evidence" value="ECO:0007669"/>
    <property type="project" value="UniProtKB-SubCell"/>
</dbReference>
<proteinExistence type="inferred from homology"/>
<evidence type="ECO:0000256" key="1">
    <source>
        <dbReference type="ARBA" id="ARBA00004401"/>
    </source>
</evidence>
<evidence type="ECO:0000256" key="4">
    <source>
        <dbReference type="ARBA" id="ARBA00022989"/>
    </source>
</evidence>
<dbReference type="EMBL" id="FWFX01000004">
    <property type="protein sequence ID" value="SLN37666.1"/>
    <property type="molecule type" value="Genomic_DNA"/>
</dbReference>
<sequence>MAAKKLSNTFVWILMGLLILGLGGFGVTNLSGNARSIGQVGDSDIDVNEYFRALQTEIRAQEATRGEALSFLQAQELGVVDNVLARLVSVAALDDETKRLGISIGDENLRDEIVQIPQFQGIDGEFDRVAYEGALEQIGLNEARFEEQMRDETARTLLQAAVLGGVNAPDTYTDSVLKFIGEKRNVTWATLDRSNLTTGVPVPSENDLVTFHEENAPLFTAPETKRITYVQLSPEMIIDTVEVDETLLREAYEDRAEQYNQPERRLVERLAYPDQGAADAAYTKLSNGEATFEDLVAERGLELIDIDLGDVSQLDLGSAGTAVFAASAGDVTHPVYTDLGPALFRVNAVLTAQQTSFEDALPELREELAIDRARRVIDSQIDSIDDLLAGGASLEDLAQETDVELGQIDWHPFVAEGIGAFENFRTAAAEVTDSDYPEVLQLQDGGIFALRLDEVVPPALQPLDDVRDQVETAWTNVAIVNELEKQLETDLPRLRDGATFEEIGLTPRLAENLTRTSFEPETPAEFNQTAFGMQQGDVNTLNSNGQIFILRLDTITPPDDDDPALAQIKPAIQNQYANGLSQDLFQLMADDIRSRVGIELNQQVLNAVHANFQ</sequence>
<evidence type="ECO:0000259" key="8">
    <source>
        <dbReference type="Pfam" id="PF13145"/>
    </source>
</evidence>
<evidence type="ECO:0000256" key="7">
    <source>
        <dbReference type="ARBA" id="ARBA00038408"/>
    </source>
</evidence>
<evidence type="ECO:0000256" key="6">
    <source>
        <dbReference type="ARBA" id="ARBA00023186"/>
    </source>
</evidence>
<dbReference type="Pfam" id="PF13624">
    <property type="entry name" value="SurA_N_3"/>
    <property type="match status" value="1"/>
</dbReference>
<feature type="domain" description="PpiC" evidence="8">
    <location>
        <begin position="243"/>
        <end position="360"/>
    </location>
</feature>
<keyword evidence="6" id="KW-0143">Chaperone</keyword>